<accession>A0ABZ1DJJ9</accession>
<dbReference type="Proteomes" id="UP001330482">
    <property type="component" value="Chromosome"/>
</dbReference>
<dbReference type="EMBL" id="CP142124">
    <property type="protein sequence ID" value="WRW31685.1"/>
    <property type="molecule type" value="Genomic_DNA"/>
</dbReference>
<organism evidence="1 2">
    <name type="scientific">Enterobacter wuhouensis</name>
    <dbReference type="NCBI Taxonomy" id="2529381"/>
    <lineage>
        <taxon>Bacteria</taxon>
        <taxon>Pseudomonadati</taxon>
        <taxon>Pseudomonadota</taxon>
        <taxon>Gammaproteobacteria</taxon>
        <taxon>Enterobacterales</taxon>
        <taxon>Enterobacteriaceae</taxon>
        <taxon>Enterobacter</taxon>
    </lineage>
</organism>
<sequence>MAQLLVYTQNYYVRCAIDSLTDKNNSVTYFANRVQFLACAKVLDNSVLLIDATNKNDRNVKWLGMRLDKVKKRKVHYLVPLSMLANSFAPGLSLVAEIFHLKAIFFFAWGDGVRNVKKSIYEDIISKLNRTLSCEEYLLIRSLYNTDTGKSKSLSRIELNKVYYIRKKKLRLDSSLEFKLLILFLAKSKAMQLDIG</sequence>
<gene>
    <name evidence="1" type="ORF">VPX56_00675</name>
</gene>
<evidence type="ECO:0008006" key="3">
    <source>
        <dbReference type="Google" id="ProtNLM"/>
    </source>
</evidence>
<name>A0ABZ1DJJ9_9ENTR</name>
<dbReference type="RefSeq" id="WP_326469285.1">
    <property type="nucleotide sequence ID" value="NZ_CP142124.1"/>
</dbReference>
<proteinExistence type="predicted"/>
<protein>
    <recommendedName>
        <fullName evidence="3">LuxR family transcriptional regulator</fullName>
    </recommendedName>
</protein>
<reference evidence="1 2" key="1">
    <citation type="submission" date="2024-01" db="EMBL/GenBank/DDBJ databases">
        <title>AV1 has a protective and therapeutic effect against plant viruses.</title>
        <authorList>
            <person name="Wang F."/>
        </authorList>
    </citation>
    <scope>NUCLEOTIDE SEQUENCE [LARGE SCALE GENOMIC DNA]</scope>
    <source>
        <strain evidence="1 2">AV1</strain>
    </source>
</reference>
<evidence type="ECO:0000313" key="1">
    <source>
        <dbReference type="EMBL" id="WRW31685.1"/>
    </source>
</evidence>
<keyword evidence="2" id="KW-1185">Reference proteome</keyword>
<evidence type="ECO:0000313" key="2">
    <source>
        <dbReference type="Proteomes" id="UP001330482"/>
    </source>
</evidence>